<evidence type="ECO:0000256" key="1">
    <source>
        <dbReference type="ARBA" id="ARBA00001933"/>
    </source>
</evidence>
<dbReference type="GO" id="GO:0016212">
    <property type="term" value="F:kynurenine-oxoglutarate transaminase activity"/>
    <property type="evidence" value="ECO:0007669"/>
    <property type="project" value="TreeGrafter"/>
</dbReference>
<dbReference type="PANTHER" id="PTHR43807">
    <property type="entry name" value="FI04487P"/>
    <property type="match status" value="1"/>
</dbReference>
<dbReference type="GO" id="GO:0005737">
    <property type="term" value="C:cytoplasm"/>
    <property type="evidence" value="ECO:0007669"/>
    <property type="project" value="TreeGrafter"/>
</dbReference>
<comment type="cofactor">
    <cofactor evidence="1">
        <name>pyridoxal 5'-phosphate</name>
        <dbReference type="ChEBI" id="CHEBI:597326"/>
    </cofactor>
</comment>
<evidence type="ECO:0000256" key="2">
    <source>
        <dbReference type="ARBA" id="ARBA00022576"/>
    </source>
</evidence>
<dbReference type="SUPFAM" id="SSF53383">
    <property type="entry name" value="PLP-dependent transferases"/>
    <property type="match status" value="1"/>
</dbReference>
<dbReference type="PANTHER" id="PTHR43807:SF20">
    <property type="entry name" value="FI04487P"/>
    <property type="match status" value="1"/>
</dbReference>
<keyword evidence="2" id="KW-0032">Aminotransferase</keyword>
<dbReference type="InterPro" id="IPR051326">
    <property type="entry name" value="Kynurenine-oxoglutarate_AT"/>
</dbReference>
<keyword evidence="4" id="KW-0663">Pyridoxal phosphate</keyword>
<dbReference type="AlphaFoldDB" id="X1ETM2"/>
<dbReference type="InterPro" id="IPR015424">
    <property type="entry name" value="PyrdxlP-dep_Trfase"/>
</dbReference>
<reference evidence="6" key="1">
    <citation type="journal article" date="2014" name="Front. Microbiol.">
        <title>High frequency of phylogenetically diverse reductive dehalogenase-homologous genes in deep subseafloor sedimentary metagenomes.</title>
        <authorList>
            <person name="Kawai M."/>
            <person name="Futagami T."/>
            <person name="Toyoda A."/>
            <person name="Takaki Y."/>
            <person name="Nishi S."/>
            <person name="Hori S."/>
            <person name="Arai W."/>
            <person name="Tsubouchi T."/>
            <person name="Morono Y."/>
            <person name="Uchiyama I."/>
            <person name="Ito T."/>
            <person name="Fujiyama A."/>
            <person name="Inagaki F."/>
            <person name="Takami H."/>
        </authorList>
    </citation>
    <scope>NUCLEOTIDE SEQUENCE</scope>
    <source>
        <strain evidence="6">Expedition CK06-06</strain>
    </source>
</reference>
<dbReference type="Pfam" id="PF00155">
    <property type="entry name" value="Aminotran_1_2"/>
    <property type="match status" value="1"/>
</dbReference>
<keyword evidence="3" id="KW-0808">Transferase</keyword>
<evidence type="ECO:0000259" key="5">
    <source>
        <dbReference type="Pfam" id="PF00155"/>
    </source>
</evidence>
<sequence>MYVYYSGWSFLGGTKCVTFPLRSGDNFLLNAEEIKKYITPQTKVLILNSPHNPTGQVFDEDCIKKIAKLAIKYNLIVISDDIYNKMLYDNVEHFSIAKLDGMKERTIIIGSFSKTYAMDGWRVGYLVAPLEIISGAIKIHQHVLSYSVTNFSLV</sequence>
<dbReference type="PROSITE" id="PS00105">
    <property type="entry name" value="AA_TRANSFER_CLASS_1"/>
    <property type="match status" value="1"/>
</dbReference>
<dbReference type="InterPro" id="IPR015421">
    <property type="entry name" value="PyrdxlP-dep_Trfase_major"/>
</dbReference>
<dbReference type="InterPro" id="IPR004839">
    <property type="entry name" value="Aminotransferase_I/II_large"/>
</dbReference>
<proteinExistence type="predicted"/>
<gene>
    <name evidence="6" type="ORF">S03H2_18068</name>
</gene>
<dbReference type="Gene3D" id="3.40.640.10">
    <property type="entry name" value="Type I PLP-dependent aspartate aminotransferase-like (Major domain)"/>
    <property type="match status" value="1"/>
</dbReference>
<organism evidence="6">
    <name type="scientific">marine sediment metagenome</name>
    <dbReference type="NCBI Taxonomy" id="412755"/>
    <lineage>
        <taxon>unclassified sequences</taxon>
        <taxon>metagenomes</taxon>
        <taxon>ecological metagenomes</taxon>
    </lineage>
</organism>
<feature type="domain" description="Aminotransferase class I/classII large" evidence="5">
    <location>
        <begin position="12"/>
        <end position="148"/>
    </location>
</feature>
<dbReference type="EMBL" id="BARU01009354">
    <property type="protein sequence ID" value="GAH35937.1"/>
    <property type="molecule type" value="Genomic_DNA"/>
</dbReference>
<evidence type="ECO:0000313" key="6">
    <source>
        <dbReference type="EMBL" id="GAH35937.1"/>
    </source>
</evidence>
<name>X1ETM2_9ZZZZ</name>
<dbReference type="CDD" id="cd00609">
    <property type="entry name" value="AAT_like"/>
    <property type="match status" value="1"/>
</dbReference>
<accession>X1ETM2</accession>
<evidence type="ECO:0000256" key="3">
    <source>
        <dbReference type="ARBA" id="ARBA00022679"/>
    </source>
</evidence>
<protein>
    <recommendedName>
        <fullName evidence="5">Aminotransferase class I/classII large domain-containing protein</fullName>
    </recommendedName>
</protein>
<dbReference type="InterPro" id="IPR004838">
    <property type="entry name" value="NHTrfase_class1_PyrdxlP-BS"/>
</dbReference>
<evidence type="ECO:0000256" key="4">
    <source>
        <dbReference type="ARBA" id="ARBA00022898"/>
    </source>
</evidence>
<comment type="caution">
    <text evidence="6">The sequence shown here is derived from an EMBL/GenBank/DDBJ whole genome shotgun (WGS) entry which is preliminary data.</text>
</comment>
<dbReference type="GO" id="GO:0030170">
    <property type="term" value="F:pyridoxal phosphate binding"/>
    <property type="evidence" value="ECO:0007669"/>
    <property type="project" value="InterPro"/>
</dbReference>